<evidence type="ECO:0000313" key="1">
    <source>
        <dbReference type="EMBL" id="KAJ8406571.1"/>
    </source>
</evidence>
<evidence type="ECO:0000313" key="2">
    <source>
        <dbReference type="Proteomes" id="UP001221898"/>
    </source>
</evidence>
<gene>
    <name evidence="1" type="ORF">AAFF_G00301450</name>
</gene>
<name>A0AAD7WRB9_9TELE</name>
<proteinExistence type="predicted"/>
<sequence>MQMKRQATFTLSCPSNHSLSKSVSEMLPPARPLLSRAGLPGSETHTCGPLPPFPSLKGIRAATSTTPAQLCFRMLHLCPPSNPPRLTSPSHSVALPGTASLVMSSLTVAVVLPDCVTLDAGVDLA</sequence>
<protein>
    <submittedName>
        <fullName evidence="1">Uncharacterized protein</fullName>
    </submittedName>
</protein>
<comment type="caution">
    <text evidence="1">The sequence shown here is derived from an EMBL/GenBank/DDBJ whole genome shotgun (WGS) entry which is preliminary data.</text>
</comment>
<reference evidence="1" key="1">
    <citation type="journal article" date="2023" name="Science">
        <title>Genome structures resolve the early diversification of teleost fishes.</title>
        <authorList>
            <person name="Parey E."/>
            <person name="Louis A."/>
            <person name="Montfort J."/>
            <person name="Bouchez O."/>
            <person name="Roques C."/>
            <person name="Iampietro C."/>
            <person name="Lluch J."/>
            <person name="Castinel A."/>
            <person name="Donnadieu C."/>
            <person name="Desvignes T."/>
            <person name="Floi Bucao C."/>
            <person name="Jouanno E."/>
            <person name="Wen M."/>
            <person name="Mejri S."/>
            <person name="Dirks R."/>
            <person name="Jansen H."/>
            <person name="Henkel C."/>
            <person name="Chen W.J."/>
            <person name="Zahm M."/>
            <person name="Cabau C."/>
            <person name="Klopp C."/>
            <person name="Thompson A.W."/>
            <person name="Robinson-Rechavi M."/>
            <person name="Braasch I."/>
            <person name="Lecointre G."/>
            <person name="Bobe J."/>
            <person name="Postlethwait J.H."/>
            <person name="Berthelot C."/>
            <person name="Roest Crollius H."/>
            <person name="Guiguen Y."/>
        </authorList>
    </citation>
    <scope>NUCLEOTIDE SEQUENCE</scope>
    <source>
        <strain evidence="1">NC1722</strain>
    </source>
</reference>
<accession>A0AAD7WRB9</accession>
<dbReference type="Proteomes" id="UP001221898">
    <property type="component" value="Unassembled WGS sequence"/>
</dbReference>
<keyword evidence="2" id="KW-1185">Reference proteome</keyword>
<dbReference type="EMBL" id="JAINUG010000043">
    <property type="protein sequence ID" value="KAJ8406571.1"/>
    <property type="molecule type" value="Genomic_DNA"/>
</dbReference>
<organism evidence="1 2">
    <name type="scientific">Aldrovandia affinis</name>
    <dbReference type="NCBI Taxonomy" id="143900"/>
    <lineage>
        <taxon>Eukaryota</taxon>
        <taxon>Metazoa</taxon>
        <taxon>Chordata</taxon>
        <taxon>Craniata</taxon>
        <taxon>Vertebrata</taxon>
        <taxon>Euteleostomi</taxon>
        <taxon>Actinopterygii</taxon>
        <taxon>Neopterygii</taxon>
        <taxon>Teleostei</taxon>
        <taxon>Notacanthiformes</taxon>
        <taxon>Halosauridae</taxon>
        <taxon>Aldrovandia</taxon>
    </lineage>
</organism>
<dbReference type="AlphaFoldDB" id="A0AAD7WRB9"/>